<comment type="similarity">
    <text evidence="4">Belongs to the RBT5 family.</text>
</comment>
<evidence type="ECO:0000256" key="10">
    <source>
        <dbReference type="ARBA" id="ARBA00023136"/>
    </source>
</evidence>
<feature type="disulfide bond" evidence="14">
    <location>
        <begin position="40"/>
        <end position="80"/>
    </location>
</feature>
<sequence length="480" mass="53202">MRSVAHGLFFSLIWMSFLCLGTFASIVEARELTVADFPSCSLQCMIPIIPTSGCAIDDLNCICKNEKLTEELSACLLDGCTVADIQNTSRVQASLCHFPNDNKQSELFWSLAISYILITLSVALRIIGKFVAKRLSKDDIVLLVAFFLNAVPIGITFTMIDQGLGKHLWNLEDGRLVPIIRFFYIAAIIYIAVLGILKASVILFYIEIFQQTPRFCIVAYSILVLIAANTIILCFVTAFACQPVEAFWNRDVKGTCLSVPGIGNAVGASAIVQDIILLFLPIIFIQTLNMTRARKFAVGCVFSIGAFGCIATALRLKANPNFKESLDPTWNYGAGMMWTDFEACAIYICISLPSIRILIVRIMPGRVKSFFSRISQVSSDKSPQPTTIGHKRPPRSFLSKIFPHSPLWPGFTSRSGRSYGLSSSSTWVNHNESTIGITRVSGDAPQKDDVELQESFQMFRKYWNKESGQVKVESKSQAEV</sequence>
<feature type="transmembrane region" description="Helical" evidence="15">
    <location>
        <begin position="336"/>
        <end position="359"/>
    </location>
</feature>
<dbReference type="InterPro" id="IPR008427">
    <property type="entry name" value="Extracellular_membr_CFEM_dom"/>
</dbReference>
<evidence type="ECO:0000256" key="3">
    <source>
        <dbReference type="ARBA" id="ARBA00004613"/>
    </source>
</evidence>
<evidence type="ECO:0000256" key="4">
    <source>
        <dbReference type="ARBA" id="ARBA00010031"/>
    </source>
</evidence>
<evidence type="ECO:0000256" key="9">
    <source>
        <dbReference type="ARBA" id="ARBA00022989"/>
    </source>
</evidence>
<dbReference type="GO" id="GO:0098552">
    <property type="term" value="C:side of membrane"/>
    <property type="evidence" value="ECO:0007669"/>
    <property type="project" value="UniProtKB-KW"/>
</dbReference>
<keyword evidence="6" id="KW-0325">Glycoprotein</keyword>
<feature type="domain" description="CFEM" evidence="17">
    <location>
        <begin position="12"/>
        <end position="123"/>
    </location>
</feature>
<evidence type="ECO:0000259" key="17">
    <source>
        <dbReference type="PROSITE" id="PS52012"/>
    </source>
</evidence>
<feature type="transmembrane region" description="Helical" evidence="15">
    <location>
        <begin position="217"/>
        <end position="241"/>
    </location>
</feature>
<evidence type="ECO:0000256" key="6">
    <source>
        <dbReference type="ARBA" id="ARBA00022622"/>
    </source>
</evidence>
<keyword evidence="7 15" id="KW-0812">Transmembrane</keyword>
<feature type="disulfide bond" evidence="14">
    <location>
        <begin position="63"/>
        <end position="96"/>
    </location>
</feature>
<dbReference type="GO" id="GO:0046872">
    <property type="term" value="F:metal ion binding"/>
    <property type="evidence" value="ECO:0007669"/>
    <property type="project" value="UniProtKB-UniRule"/>
</dbReference>
<evidence type="ECO:0000256" key="5">
    <source>
        <dbReference type="ARBA" id="ARBA00022525"/>
    </source>
</evidence>
<keyword evidence="14" id="KW-0408">Iron</keyword>
<keyword evidence="14" id="KW-0349">Heme</keyword>
<feature type="transmembrane region" description="Helical" evidence="15">
    <location>
        <begin position="107"/>
        <end position="128"/>
    </location>
</feature>
<dbReference type="OrthoDB" id="408702at2759"/>
<evidence type="ECO:0000256" key="2">
    <source>
        <dbReference type="ARBA" id="ARBA00004589"/>
    </source>
</evidence>
<dbReference type="Pfam" id="PF20684">
    <property type="entry name" value="Fung_rhodopsin"/>
    <property type="match status" value="1"/>
</dbReference>
<feature type="signal peptide" evidence="16">
    <location>
        <begin position="1"/>
        <end position="29"/>
    </location>
</feature>
<evidence type="ECO:0000256" key="13">
    <source>
        <dbReference type="ARBA" id="ARBA00038359"/>
    </source>
</evidence>
<dbReference type="AlphaFoldDB" id="A0A9W4UUN2"/>
<evidence type="ECO:0000256" key="11">
    <source>
        <dbReference type="ARBA" id="ARBA00023157"/>
    </source>
</evidence>
<keyword evidence="8 16" id="KW-0732">Signal</keyword>
<feature type="transmembrane region" description="Helical" evidence="15">
    <location>
        <begin position="296"/>
        <end position="316"/>
    </location>
</feature>
<keyword evidence="19" id="KW-1185">Reference proteome</keyword>
<keyword evidence="5" id="KW-0964">Secreted</keyword>
<feature type="transmembrane region" description="Helical" evidence="15">
    <location>
        <begin position="180"/>
        <end position="205"/>
    </location>
</feature>
<keyword evidence="6" id="KW-0336">GPI-anchor</keyword>
<gene>
    <name evidence="18" type="ORF">PDIGIT_LOCUS15718</name>
</gene>
<comment type="caution">
    <text evidence="18">The sequence shown here is derived from an EMBL/GenBank/DDBJ whole genome shotgun (WGS) entry which is preliminary data.</text>
</comment>
<feature type="transmembrane region" description="Helical" evidence="15">
    <location>
        <begin position="261"/>
        <end position="284"/>
    </location>
</feature>
<protein>
    <recommendedName>
        <fullName evidence="17">CFEM domain-containing protein</fullName>
    </recommendedName>
</protein>
<dbReference type="GO" id="GO:0005576">
    <property type="term" value="C:extracellular region"/>
    <property type="evidence" value="ECO:0007669"/>
    <property type="project" value="UniProtKB-SubCell"/>
</dbReference>
<feature type="disulfide bond" evidence="14">
    <location>
        <begin position="44"/>
        <end position="75"/>
    </location>
</feature>
<evidence type="ECO:0000256" key="1">
    <source>
        <dbReference type="ARBA" id="ARBA00004141"/>
    </source>
</evidence>
<keyword evidence="9 15" id="KW-1133">Transmembrane helix</keyword>
<evidence type="ECO:0000256" key="14">
    <source>
        <dbReference type="PROSITE-ProRule" id="PRU01356"/>
    </source>
</evidence>
<dbReference type="InterPro" id="IPR049326">
    <property type="entry name" value="Rhodopsin_dom_fungi"/>
</dbReference>
<keyword evidence="14" id="KW-0479">Metal-binding</keyword>
<keyword evidence="12" id="KW-0449">Lipoprotein</keyword>
<evidence type="ECO:0000313" key="18">
    <source>
        <dbReference type="EMBL" id="CAI6342510.1"/>
    </source>
</evidence>
<reference evidence="18" key="1">
    <citation type="submission" date="2023-01" db="EMBL/GenBank/DDBJ databases">
        <authorList>
            <person name="Van Ghelder C."/>
            <person name="Rancurel C."/>
        </authorList>
    </citation>
    <scope>NUCLEOTIDE SEQUENCE</scope>
    <source>
        <strain evidence="18">CNCM I-4278</strain>
    </source>
</reference>
<comment type="subcellular location">
    <subcellularLocation>
        <location evidence="2">Membrane</location>
        <topology evidence="2">Lipid-anchor</topology>
        <topology evidence="2">GPI-anchor</topology>
    </subcellularLocation>
    <subcellularLocation>
        <location evidence="1">Membrane</location>
        <topology evidence="1">Multi-pass membrane protein</topology>
    </subcellularLocation>
    <subcellularLocation>
        <location evidence="3">Secreted</location>
    </subcellularLocation>
</comment>
<keyword evidence="11 14" id="KW-1015">Disulfide bond</keyword>
<organism evidence="18 19">
    <name type="scientific">Periconia digitata</name>
    <dbReference type="NCBI Taxonomy" id="1303443"/>
    <lineage>
        <taxon>Eukaryota</taxon>
        <taxon>Fungi</taxon>
        <taxon>Dikarya</taxon>
        <taxon>Ascomycota</taxon>
        <taxon>Pezizomycotina</taxon>
        <taxon>Dothideomycetes</taxon>
        <taxon>Pleosporomycetidae</taxon>
        <taxon>Pleosporales</taxon>
        <taxon>Massarineae</taxon>
        <taxon>Periconiaceae</taxon>
        <taxon>Periconia</taxon>
    </lineage>
</organism>
<feature type="transmembrane region" description="Helical" evidence="15">
    <location>
        <begin position="140"/>
        <end position="160"/>
    </location>
</feature>
<dbReference type="PANTHER" id="PTHR33048">
    <property type="entry name" value="PTH11-LIKE INTEGRAL MEMBRANE PROTEIN (AFU_ORTHOLOGUE AFUA_5G11245)"/>
    <property type="match status" value="1"/>
</dbReference>
<feature type="disulfide bond" evidence="14">
    <location>
        <begin position="54"/>
        <end position="61"/>
    </location>
</feature>
<dbReference type="SMART" id="SM00747">
    <property type="entry name" value="CFEM"/>
    <property type="match status" value="1"/>
</dbReference>
<evidence type="ECO:0000256" key="7">
    <source>
        <dbReference type="ARBA" id="ARBA00022692"/>
    </source>
</evidence>
<comment type="similarity">
    <text evidence="13">Belongs to the SAT4 family.</text>
</comment>
<dbReference type="PROSITE" id="PS52012">
    <property type="entry name" value="CFEM"/>
    <property type="match status" value="1"/>
</dbReference>
<name>A0A9W4UUN2_9PLEO</name>
<evidence type="ECO:0000256" key="16">
    <source>
        <dbReference type="SAM" id="SignalP"/>
    </source>
</evidence>
<dbReference type="Pfam" id="PF05730">
    <property type="entry name" value="CFEM"/>
    <property type="match status" value="1"/>
</dbReference>
<dbReference type="InterPro" id="IPR052337">
    <property type="entry name" value="SAT4-like"/>
</dbReference>
<evidence type="ECO:0000256" key="8">
    <source>
        <dbReference type="ARBA" id="ARBA00022729"/>
    </source>
</evidence>
<feature type="chain" id="PRO_5040786503" description="CFEM domain-containing protein" evidence="16">
    <location>
        <begin position="30"/>
        <end position="480"/>
    </location>
</feature>
<evidence type="ECO:0000313" key="19">
    <source>
        <dbReference type="Proteomes" id="UP001152607"/>
    </source>
</evidence>
<dbReference type="EMBL" id="CAOQHR010000013">
    <property type="protein sequence ID" value="CAI6342510.1"/>
    <property type="molecule type" value="Genomic_DNA"/>
</dbReference>
<accession>A0A9W4UUN2</accession>
<dbReference type="PANTHER" id="PTHR33048:SF131">
    <property type="entry name" value="INTEGRAL MEMBRANE PROTEIN"/>
    <property type="match status" value="1"/>
</dbReference>
<evidence type="ECO:0000256" key="15">
    <source>
        <dbReference type="SAM" id="Phobius"/>
    </source>
</evidence>
<evidence type="ECO:0000256" key="12">
    <source>
        <dbReference type="ARBA" id="ARBA00023288"/>
    </source>
</evidence>
<dbReference type="Proteomes" id="UP001152607">
    <property type="component" value="Unassembled WGS sequence"/>
</dbReference>
<keyword evidence="10 15" id="KW-0472">Membrane</keyword>
<proteinExistence type="inferred from homology"/>
<feature type="binding site" description="axial binding residue" evidence="14">
    <location>
        <position position="58"/>
    </location>
    <ligand>
        <name>heme</name>
        <dbReference type="ChEBI" id="CHEBI:30413"/>
    </ligand>
    <ligandPart>
        <name>Fe</name>
        <dbReference type="ChEBI" id="CHEBI:18248"/>
    </ligandPart>
</feature>